<reference evidence="1 2" key="1">
    <citation type="submission" date="2014-09" db="EMBL/GenBank/DDBJ databases">
        <authorList>
            <person name="Loux Valentin"/>
            <person name="Dugat Thibaut"/>
        </authorList>
    </citation>
    <scope>NUCLEOTIDE SEQUENCE [LARGE SCALE GENOMIC DNA]</scope>
    <source>
        <strain evidence="1 2">BOV-10_179</strain>
    </source>
</reference>
<proteinExistence type="predicted"/>
<name>A0A098EFM1_ANAPH</name>
<dbReference type="AlphaFoldDB" id="A0A098EFM1"/>
<dbReference type="Proteomes" id="UP000055047">
    <property type="component" value="Unassembled WGS sequence"/>
</dbReference>
<gene>
    <name evidence="1" type="ORF">ANAPHAGO_00675</name>
</gene>
<accession>A0A098EFM1</accession>
<sequence length="24" mass="2586">MSCSADGFTLRHRNGGLIYSALDT</sequence>
<organism evidence="1 2">
    <name type="scientific">Anaplasma phagocytophilum</name>
    <name type="common">Ehrlichia phagocytophila</name>
    <dbReference type="NCBI Taxonomy" id="948"/>
    <lineage>
        <taxon>Bacteria</taxon>
        <taxon>Pseudomonadati</taxon>
        <taxon>Pseudomonadota</taxon>
        <taxon>Alphaproteobacteria</taxon>
        <taxon>Rickettsiales</taxon>
        <taxon>Anaplasmataceae</taxon>
        <taxon>Anaplasma</taxon>
        <taxon>phagocytophilum group</taxon>
    </lineage>
</organism>
<dbReference type="EMBL" id="CCXQ01000037">
    <property type="protein sequence ID" value="CEG20590.1"/>
    <property type="molecule type" value="Genomic_DNA"/>
</dbReference>
<protein>
    <submittedName>
        <fullName evidence="1">Uncharacterized protein</fullName>
    </submittedName>
</protein>
<evidence type="ECO:0000313" key="1">
    <source>
        <dbReference type="EMBL" id="CEG20590.1"/>
    </source>
</evidence>
<evidence type="ECO:0000313" key="2">
    <source>
        <dbReference type="Proteomes" id="UP000055047"/>
    </source>
</evidence>